<evidence type="ECO:0000313" key="5">
    <source>
        <dbReference type="EMBL" id="WLF52681.1"/>
    </source>
</evidence>
<keyword evidence="1" id="KW-0560">Oxidoreductase</keyword>
<evidence type="ECO:0000256" key="2">
    <source>
        <dbReference type="SAM" id="MobiDB-lite"/>
    </source>
</evidence>
<geneLocation type="plasmid" evidence="5 7">
    <name>pRho-VOC14-L</name>
</geneLocation>
<dbReference type="PANTHER" id="PTHR43353:SF5">
    <property type="entry name" value="SUCCINATE-SEMIALDEHYDE DEHYDROGENASE, MITOCHONDRIAL"/>
    <property type="match status" value="1"/>
</dbReference>
<feature type="compositionally biased region" description="Polar residues" evidence="2">
    <location>
        <begin position="95"/>
        <end position="108"/>
    </location>
</feature>
<dbReference type="PANTHER" id="PTHR43353">
    <property type="entry name" value="SUCCINATE-SEMIALDEHYDE DEHYDROGENASE, MITOCHONDRIAL"/>
    <property type="match status" value="1"/>
</dbReference>
<organism evidence="5 7">
    <name type="scientific">Rhodococcus opacus</name>
    <name type="common">Nocardia opaca</name>
    <dbReference type="NCBI Taxonomy" id="37919"/>
    <lineage>
        <taxon>Bacteria</taxon>
        <taxon>Bacillati</taxon>
        <taxon>Actinomycetota</taxon>
        <taxon>Actinomycetes</taxon>
        <taxon>Mycobacteriales</taxon>
        <taxon>Nocardiaceae</taxon>
        <taxon>Rhodococcus</taxon>
    </lineage>
</organism>
<feature type="domain" description="Aldehyde dehydrogenase" evidence="3">
    <location>
        <begin position="1"/>
        <end position="78"/>
    </location>
</feature>
<reference evidence="5" key="2">
    <citation type="submission" date="2023-07" db="EMBL/GenBank/DDBJ databases">
        <title>Genomic analysis of Rhodococcus opacus VOC-14 with glycol ethers degradation activity.</title>
        <authorList>
            <person name="Narkevich D.A."/>
            <person name="Hlushen A.M."/>
            <person name="Akhremchuk A.E."/>
            <person name="Sikolenko M.A."/>
            <person name="Valentovich L.N."/>
        </authorList>
    </citation>
    <scope>NUCLEOTIDE SEQUENCE</scope>
    <source>
        <strain evidence="5">VOC-14</strain>
        <plasmid evidence="5">pRho-VOC14-L</plasmid>
    </source>
</reference>
<evidence type="ECO:0000256" key="1">
    <source>
        <dbReference type="ARBA" id="ARBA00023002"/>
    </source>
</evidence>
<dbReference type="InterPro" id="IPR016162">
    <property type="entry name" value="Ald_DH_N"/>
</dbReference>
<keyword evidence="6" id="KW-1185">Reference proteome</keyword>
<accession>A0AAX3YVT8</accession>
<dbReference type="RefSeq" id="WP_269593021.1">
    <property type="nucleotide sequence ID" value="NZ_CP130956.1"/>
</dbReference>
<protein>
    <submittedName>
        <fullName evidence="5">Aldehyde dehydrogenase family protein</fullName>
    </submittedName>
</protein>
<dbReference type="Proteomes" id="UP001231166">
    <property type="component" value="Plasmid pRho-VOC14-L"/>
</dbReference>
<evidence type="ECO:0000313" key="4">
    <source>
        <dbReference type="EMBL" id="MCZ4590406.1"/>
    </source>
</evidence>
<dbReference type="InterPro" id="IPR015590">
    <property type="entry name" value="Aldehyde_DH_dom"/>
</dbReference>
<dbReference type="Gene3D" id="3.40.605.10">
    <property type="entry name" value="Aldehyde Dehydrogenase, Chain A, domain 1"/>
    <property type="match status" value="1"/>
</dbReference>
<dbReference type="GO" id="GO:0004777">
    <property type="term" value="F:succinate-semialdehyde dehydrogenase (NAD+) activity"/>
    <property type="evidence" value="ECO:0007669"/>
    <property type="project" value="TreeGrafter"/>
</dbReference>
<dbReference type="EMBL" id="JAPWIS010000048">
    <property type="protein sequence ID" value="MCZ4590406.1"/>
    <property type="molecule type" value="Genomic_DNA"/>
</dbReference>
<evidence type="ECO:0000259" key="3">
    <source>
        <dbReference type="Pfam" id="PF00171"/>
    </source>
</evidence>
<feature type="region of interest" description="Disordered" evidence="2">
    <location>
        <begin position="95"/>
        <end position="118"/>
    </location>
</feature>
<gene>
    <name evidence="4" type="ORF">O4328_43495</name>
    <name evidence="5" type="ORF">Q5707_43545</name>
</gene>
<dbReference type="AlphaFoldDB" id="A0AAX3YVT8"/>
<dbReference type="InterPro" id="IPR016161">
    <property type="entry name" value="Ald_DH/histidinol_DH"/>
</dbReference>
<evidence type="ECO:0000313" key="7">
    <source>
        <dbReference type="Proteomes" id="UP001231166"/>
    </source>
</evidence>
<proteinExistence type="predicted"/>
<evidence type="ECO:0000313" key="6">
    <source>
        <dbReference type="Proteomes" id="UP001066327"/>
    </source>
</evidence>
<dbReference type="SUPFAM" id="SSF53720">
    <property type="entry name" value="ALDH-like"/>
    <property type="match status" value="1"/>
</dbReference>
<dbReference type="InterPro" id="IPR050740">
    <property type="entry name" value="Aldehyde_DH_Superfamily"/>
</dbReference>
<reference evidence="4" key="1">
    <citation type="submission" date="2022-12" db="EMBL/GenBank/DDBJ databases">
        <authorList>
            <person name="Krivoruchko A.V."/>
            <person name="Elkin A."/>
        </authorList>
    </citation>
    <scope>NUCLEOTIDE SEQUENCE</scope>
    <source>
        <strain evidence="4">IEGM 249</strain>
    </source>
</reference>
<dbReference type="Proteomes" id="UP001066327">
    <property type="component" value="Unassembled WGS sequence"/>
</dbReference>
<dbReference type="EMBL" id="CP130956">
    <property type="protein sequence ID" value="WLF52681.1"/>
    <property type="molecule type" value="Genomic_DNA"/>
</dbReference>
<sequence>MRWFAEEAVRVGGCAARVPVGAGEILVTTESVVPVLAITPWNFPLAMGARKVGPALASGCPVIVKPAVETPLTMLRLVCESADRLLCTSWNSAAMHRSWSSRTPTWTPRSRVPPPRGS</sequence>
<keyword evidence="5" id="KW-0614">Plasmid</keyword>
<name>A0AAX3YVT8_RHOOP</name>
<dbReference type="Pfam" id="PF00171">
    <property type="entry name" value="Aldedh"/>
    <property type="match status" value="1"/>
</dbReference>
<dbReference type="GO" id="GO:0009450">
    <property type="term" value="P:gamma-aminobutyric acid catabolic process"/>
    <property type="evidence" value="ECO:0007669"/>
    <property type="project" value="TreeGrafter"/>
</dbReference>